<proteinExistence type="predicted"/>
<keyword evidence="2" id="KW-1185">Reference proteome</keyword>
<reference evidence="2" key="1">
    <citation type="submission" date="2014-09" db="EMBL/GenBank/DDBJ databases">
        <authorList>
            <person name="Mudge J."/>
            <person name="Ramaraj T."/>
            <person name="Lindquist I.E."/>
            <person name="Bharti A.K."/>
            <person name="Sundararajan A."/>
            <person name="Cameron C.T."/>
            <person name="Woodward J.E."/>
            <person name="May G.D."/>
            <person name="Brubaker C."/>
            <person name="Broadhvest J."/>
            <person name="Wilkins T.A."/>
        </authorList>
    </citation>
    <scope>NUCLEOTIDE SEQUENCE</scope>
    <source>
        <strain evidence="2">cv. AKA8401</strain>
    </source>
</reference>
<gene>
    <name evidence="1" type="ORF">F383_23666</name>
</gene>
<sequence>MHPSTSAKHMALGILHHHPRTRRVGSPLYTTLKLALTIGAVGGCQRAVRKTAGTVPGTASIDRPPI</sequence>
<dbReference type="EMBL" id="JRRC01208702">
    <property type="protein sequence ID" value="KHG01666.1"/>
    <property type="molecule type" value="Genomic_DNA"/>
</dbReference>
<evidence type="ECO:0000313" key="2">
    <source>
        <dbReference type="Proteomes" id="UP000032142"/>
    </source>
</evidence>
<dbReference type="Proteomes" id="UP000032142">
    <property type="component" value="Unassembled WGS sequence"/>
</dbReference>
<comment type="caution">
    <text evidence="1">The sequence shown here is derived from an EMBL/GenBank/DDBJ whole genome shotgun (WGS) entry which is preliminary data.</text>
</comment>
<organism evidence="1 2">
    <name type="scientific">Gossypium arboreum</name>
    <name type="common">Tree cotton</name>
    <name type="synonym">Gossypium nanking</name>
    <dbReference type="NCBI Taxonomy" id="29729"/>
    <lineage>
        <taxon>Eukaryota</taxon>
        <taxon>Viridiplantae</taxon>
        <taxon>Streptophyta</taxon>
        <taxon>Embryophyta</taxon>
        <taxon>Tracheophyta</taxon>
        <taxon>Spermatophyta</taxon>
        <taxon>Magnoliopsida</taxon>
        <taxon>eudicotyledons</taxon>
        <taxon>Gunneridae</taxon>
        <taxon>Pentapetalae</taxon>
        <taxon>rosids</taxon>
        <taxon>malvids</taxon>
        <taxon>Malvales</taxon>
        <taxon>Malvaceae</taxon>
        <taxon>Malvoideae</taxon>
        <taxon>Gossypium</taxon>
    </lineage>
</organism>
<name>A0A0B0MRU7_GOSAR</name>
<accession>A0A0B0MRU7</accession>
<dbReference type="AlphaFoldDB" id="A0A0B0MRU7"/>
<protein>
    <submittedName>
        <fullName evidence="1">Uncharacterized protein</fullName>
    </submittedName>
</protein>
<evidence type="ECO:0000313" key="1">
    <source>
        <dbReference type="EMBL" id="KHG01666.1"/>
    </source>
</evidence>